<dbReference type="PANTHER" id="PTHR36073">
    <property type="match status" value="1"/>
</dbReference>
<reference evidence="4" key="1">
    <citation type="submission" date="2015-07" db="EMBL/GenBank/DDBJ databases">
        <title>Transcriptome Assembly of Anthurium amnicola.</title>
        <authorList>
            <person name="Suzuki J."/>
        </authorList>
    </citation>
    <scope>NUCLEOTIDE SEQUENCE</scope>
</reference>
<dbReference type="EMBL" id="GDJX01025115">
    <property type="protein sequence ID" value="JAT42821.1"/>
    <property type="molecule type" value="Transcribed_RNA"/>
</dbReference>
<evidence type="ECO:0000256" key="2">
    <source>
        <dbReference type="SAM" id="Phobius"/>
    </source>
</evidence>
<keyword evidence="1" id="KW-0175">Coiled coil</keyword>
<keyword evidence="2" id="KW-0472">Membrane</keyword>
<organism evidence="4">
    <name type="scientific">Anthurium amnicola</name>
    <dbReference type="NCBI Taxonomy" id="1678845"/>
    <lineage>
        <taxon>Eukaryota</taxon>
        <taxon>Viridiplantae</taxon>
        <taxon>Streptophyta</taxon>
        <taxon>Embryophyta</taxon>
        <taxon>Tracheophyta</taxon>
        <taxon>Spermatophyta</taxon>
        <taxon>Magnoliopsida</taxon>
        <taxon>Liliopsida</taxon>
        <taxon>Araceae</taxon>
        <taxon>Pothoideae</taxon>
        <taxon>Potheae</taxon>
        <taxon>Anthurium</taxon>
    </lineage>
</organism>
<feature type="coiled-coil region" evidence="1">
    <location>
        <begin position="79"/>
        <end position="151"/>
    </location>
</feature>
<dbReference type="PANTHER" id="PTHR36073:SF1">
    <property type="entry name" value="OS01G0962100 PROTEIN"/>
    <property type="match status" value="1"/>
</dbReference>
<accession>A0A1D1XUY6</accession>
<sequence>MMNPLIILTKPFAFFKCCCLFGAQIFFFASATWLLLVKALIKLQLDFCWNVITSAFSISRLPIRVLTALQREKMLEMKLHEMQTLLENLVWENKELEERLNISFTDCRATEAFLVEMEQEQDNALAKIDLLENELQDLKDENLQLSEFQGKSLWDYQGHHDKGDGKVHEGIPLGTNYGVPLLPSGYDGSGVVLRDVLMHGDTWDDESKYKSIKQNPLGAGSTSAGAYQFPPQAALEGFFEDAALQQQRFLALSHSVFSAILSLLVGWIIWEAQDPCMPLVAALFIVVGMSLSSVVLFFSKIKNKPASNAVALLSFNLFILGTLSSPTLPQVARVLAPPVLRFGSRVLNSFGFPS</sequence>
<dbReference type="AlphaFoldDB" id="A0A1D1XUY6"/>
<gene>
    <name evidence="4" type="primary">MYH2_6</name>
    <name evidence="3" type="synonym">MYH2_5</name>
    <name evidence="4" type="ORF">g.22387</name>
    <name evidence="3" type="ORF">g.22389</name>
</gene>
<protein>
    <submittedName>
        <fullName evidence="4">Myosin-2</fullName>
    </submittedName>
</protein>
<dbReference type="EMBL" id="GDJX01021733">
    <property type="protein sequence ID" value="JAT46203.1"/>
    <property type="molecule type" value="Transcribed_RNA"/>
</dbReference>
<keyword evidence="2" id="KW-1133">Transmembrane helix</keyword>
<evidence type="ECO:0000256" key="1">
    <source>
        <dbReference type="SAM" id="Coils"/>
    </source>
</evidence>
<evidence type="ECO:0000313" key="3">
    <source>
        <dbReference type="EMBL" id="JAT42821.1"/>
    </source>
</evidence>
<feature type="transmembrane region" description="Helical" evidence="2">
    <location>
        <begin position="249"/>
        <end position="270"/>
    </location>
</feature>
<name>A0A1D1XUY6_9ARAE</name>
<evidence type="ECO:0000313" key="4">
    <source>
        <dbReference type="EMBL" id="JAT46203.1"/>
    </source>
</evidence>
<feature type="transmembrane region" description="Helical" evidence="2">
    <location>
        <begin position="310"/>
        <end position="328"/>
    </location>
</feature>
<feature type="transmembrane region" description="Helical" evidence="2">
    <location>
        <begin position="276"/>
        <end position="298"/>
    </location>
</feature>
<feature type="transmembrane region" description="Helical" evidence="2">
    <location>
        <begin position="12"/>
        <end position="36"/>
    </location>
</feature>
<keyword evidence="2" id="KW-0812">Transmembrane</keyword>
<proteinExistence type="predicted"/>